<evidence type="ECO:0000313" key="1">
    <source>
        <dbReference type="EnsemblMetazoa" id="tetur26g00110.1"/>
    </source>
</evidence>
<dbReference type="EnsemblMetazoa" id="tetur26g00110.1">
    <property type="protein sequence ID" value="tetur26g00110.1"/>
    <property type="gene ID" value="tetur26g00110"/>
</dbReference>
<name>T1KXG7_TETUR</name>
<protein>
    <submittedName>
        <fullName evidence="1">Uncharacterized protein</fullName>
    </submittedName>
</protein>
<accession>T1KXG7</accession>
<organism evidence="1 2">
    <name type="scientific">Tetranychus urticae</name>
    <name type="common">Two-spotted spider mite</name>
    <dbReference type="NCBI Taxonomy" id="32264"/>
    <lineage>
        <taxon>Eukaryota</taxon>
        <taxon>Metazoa</taxon>
        <taxon>Ecdysozoa</taxon>
        <taxon>Arthropoda</taxon>
        <taxon>Chelicerata</taxon>
        <taxon>Arachnida</taxon>
        <taxon>Acari</taxon>
        <taxon>Acariformes</taxon>
        <taxon>Trombidiformes</taxon>
        <taxon>Prostigmata</taxon>
        <taxon>Eleutherengona</taxon>
        <taxon>Raphignathae</taxon>
        <taxon>Tetranychoidea</taxon>
        <taxon>Tetranychidae</taxon>
        <taxon>Tetranychus</taxon>
    </lineage>
</organism>
<evidence type="ECO:0000313" key="2">
    <source>
        <dbReference type="Proteomes" id="UP000015104"/>
    </source>
</evidence>
<dbReference type="Proteomes" id="UP000015104">
    <property type="component" value="Unassembled WGS sequence"/>
</dbReference>
<dbReference type="AlphaFoldDB" id="T1KXG7"/>
<proteinExistence type="predicted"/>
<dbReference type="HOGENOM" id="CLU_3320639_0_0_1"/>
<reference evidence="2" key="1">
    <citation type="submission" date="2011-08" db="EMBL/GenBank/DDBJ databases">
        <authorList>
            <person name="Rombauts S."/>
        </authorList>
    </citation>
    <scope>NUCLEOTIDE SEQUENCE</scope>
    <source>
        <strain evidence="2">London</strain>
    </source>
</reference>
<reference evidence="1" key="2">
    <citation type="submission" date="2015-06" db="UniProtKB">
        <authorList>
            <consortium name="EnsemblMetazoa"/>
        </authorList>
    </citation>
    <scope>IDENTIFICATION</scope>
</reference>
<sequence>MISNDEEQKSCYHEETKKFSFILIHLMKQNKIKDEMKNI</sequence>
<dbReference type="EMBL" id="CAEY01000695">
    <property type="status" value="NOT_ANNOTATED_CDS"/>
    <property type="molecule type" value="Genomic_DNA"/>
</dbReference>
<keyword evidence="2" id="KW-1185">Reference proteome</keyword>